<keyword evidence="3" id="KW-1185">Reference proteome</keyword>
<feature type="transmembrane region" description="Helical" evidence="1">
    <location>
        <begin position="44"/>
        <end position="62"/>
    </location>
</feature>
<reference evidence="2 3" key="1">
    <citation type="journal article" date="2020" name="BMC Genomics">
        <title>Intraspecific diversification of the crop wild relative Brassica cretica Lam. using demographic model selection.</title>
        <authorList>
            <person name="Kioukis A."/>
            <person name="Michalopoulou V.A."/>
            <person name="Briers L."/>
            <person name="Pirintsos S."/>
            <person name="Studholme D.J."/>
            <person name="Pavlidis P."/>
            <person name="Sarris P.F."/>
        </authorList>
    </citation>
    <scope>NUCLEOTIDE SEQUENCE [LARGE SCALE GENOMIC DNA]</scope>
    <source>
        <strain evidence="3">cv. PFS-1207/04</strain>
    </source>
</reference>
<evidence type="ECO:0000313" key="3">
    <source>
        <dbReference type="Proteomes" id="UP000266723"/>
    </source>
</evidence>
<keyword evidence="1" id="KW-0472">Membrane</keyword>
<keyword evidence="1" id="KW-0812">Transmembrane</keyword>
<organism evidence="2 3">
    <name type="scientific">Brassica cretica</name>
    <name type="common">Mustard</name>
    <dbReference type="NCBI Taxonomy" id="69181"/>
    <lineage>
        <taxon>Eukaryota</taxon>
        <taxon>Viridiplantae</taxon>
        <taxon>Streptophyta</taxon>
        <taxon>Embryophyta</taxon>
        <taxon>Tracheophyta</taxon>
        <taxon>Spermatophyta</taxon>
        <taxon>Magnoliopsida</taxon>
        <taxon>eudicotyledons</taxon>
        <taxon>Gunneridae</taxon>
        <taxon>Pentapetalae</taxon>
        <taxon>rosids</taxon>
        <taxon>malvids</taxon>
        <taxon>Brassicales</taxon>
        <taxon>Brassicaceae</taxon>
        <taxon>Brassiceae</taxon>
        <taxon>Brassica</taxon>
    </lineage>
</organism>
<protein>
    <submittedName>
        <fullName evidence="2">Uncharacterized protein</fullName>
    </submittedName>
</protein>
<accession>A0ABQ7C5N9</accession>
<comment type="caution">
    <text evidence="2">The sequence shown here is derived from an EMBL/GenBank/DDBJ whole genome shotgun (WGS) entry which is preliminary data.</text>
</comment>
<gene>
    <name evidence="2" type="ORF">DY000_02007818</name>
</gene>
<feature type="transmembrane region" description="Helical" evidence="1">
    <location>
        <begin position="20"/>
        <end position="38"/>
    </location>
</feature>
<evidence type="ECO:0000313" key="2">
    <source>
        <dbReference type="EMBL" id="KAF3546991.1"/>
    </source>
</evidence>
<sequence length="108" mass="12408">MLVLSTRLAFDYSMTTRRSFLESYALLVACDFLLSLLLRSHALFALLFSLIRVGDSGIFFFVRRRTWSREDDLDVSTVARLLIVGACCGERDEDRPNTIQVANELRRD</sequence>
<keyword evidence="1" id="KW-1133">Transmembrane helix</keyword>
<dbReference type="Proteomes" id="UP000266723">
    <property type="component" value="Unassembled WGS sequence"/>
</dbReference>
<evidence type="ECO:0000256" key="1">
    <source>
        <dbReference type="SAM" id="Phobius"/>
    </source>
</evidence>
<name>A0ABQ7C5N9_BRACR</name>
<dbReference type="EMBL" id="QGKV02000832">
    <property type="protein sequence ID" value="KAF3546991.1"/>
    <property type="molecule type" value="Genomic_DNA"/>
</dbReference>
<proteinExistence type="predicted"/>